<keyword evidence="4" id="KW-1185">Reference proteome</keyword>
<protein>
    <recommendedName>
        <fullName evidence="2">CAP-Gly domain-containing protein</fullName>
    </recommendedName>
</protein>
<evidence type="ECO:0000313" key="3">
    <source>
        <dbReference type="EMBL" id="GAU87274.1"/>
    </source>
</evidence>
<dbReference type="InterPro" id="IPR036859">
    <property type="entry name" value="CAP-Gly_dom_sf"/>
</dbReference>
<dbReference type="Proteomes" id="UP000186922">
    <property type="component" value="Unassembled WGS sequence"/>
</dbReference>
<dbReference type="InterPro" id="IPR000938">
    <property type="entry name" value="CAP-Gly_domain"/>
</dbReference>
<proteinExistence type="predicted"/>
<dbReference type="AlphaFoldDB" id="A0A1D1UBQ1"/>
<feature type="region of interest" description="Disordered" evidence="1">
    <location>
        <begin position="21"/>
        <end position="52"/>
    </location>
</feature>
<evidence type="ECO:0000259" key="2">
    <source>
        <dbReference type="Pfam" id="PF01302"/>
    </source>
</evidence>
<accession>A0A1D1UBQ1</accession>
<organism evidence="3 4">
    <name type="scientific">Ramazzottius varieornatus</name>
    <name type="common">Water bear</name>
    <name type="synonym">Tardigrade</name>
    <dbReference type="NCBI Taxonomy" id="947166"/>
    <lineage>
        <taxon>Eukaryota</taxon>
        <taxon>Metazoa</taxon>
        <taxon>Ecdysozoa</taxon>
        <taxon>Tardigrada</taxon>
        <taxon>Eutardigrada</taxon>
        <taxon>Parachela</taxon>
        <taxon>Hypsibioidea</taxon>
        <taxon>Ramazzottiidae</taxon>
        <taxon>Ramazzottius</taxon>
    </lineage>
</organism>
<comment type="caution">
    <text evidence="3">The sequence shown here is derived from an EMBL/GenBank/DDBJ whole genome shotgun (WGS) entry which is preliminary data.</text>
</comment>
<dbReference type="Pfam" id="PF01302">
    <property type="entry name" value="CAP_GLY"/>
    <property type="match status" value="1"/>
</dbReference>
<dbReference type="Gene3D" id="2.30.30.190">
    <property type="entry name" value="CAP Gly-rich-like domain"/>
    <property type="match status" value="1"/>
</dbReference>
<feature type="domain" description="CAP-Gly" evidence="2">
    <location>
        <begin position="168"/>
        <end position="233"/>
    </location>
</feature>
<dbReference type="SUPFAM" id="SSF74924">
    <property type="entry name" value="Cap-Gly domain"/>
    <property type="match status" value="1"/>
</dbReference>
<reference evidence="3 4" key="1">
    <citation type="journal article" date="2016" name="Nat. Commun.">
        <title>Extremotolerant tardigrade genome and improved radiotolerance of human cultured cells by tardigrade-unique protein.</title>
        <authorList>
            <person name="Hashimoto T."/>
            <person name="Horikawa D.D."/>
            <person name="Saito Y."/>
            <person name="Kuwahara H."/>
            <person name="Kozuka-Hata H."/>
            <person name="Shin-I T."/>
            <person name="Minakuchi Y."/>
            <person name="Ohishi K."/>
            <person name="Motoyama A."/>
            <person name="Aizu T."/>
            <person name="Enomoto A."/>
            <person name="Kondo K."/>
            <person name="Tanaka S."/>
            <person name="Hara Y."/>
            <person name="Koshikawa S."/>
            <person name="Sagara H."/>
            <person name="Miura T."/>
            <person name="Yokobori S."/>
            <person name="Miyagawa K."/>
            <person name="Suzuki Y."/>
            <person name="Kubo T."/>
            <person name="Oyama M."/>
            <person name="Kohara Y."/>
            <person name="Fujiyama A."/>
            <person name="Arakawa K."/>
            <person name="Katayama T."/>
            <person name="Toyoda A."/>
            <person name="Kunieda T."/>
        </authorList>
    </citation>
    <scope>NUCLEOTIDE SEQUENCE [LARGE SCALE GENOMIC DNA]</scope>
    <source>
        <strain evidence="3 4">YOKOZUNA-1</strain>
    </source>
</reference>
<dbReference type="EMBL" id="BDGG01000001">
    <property type="protein sequence ID" value="GAU87274.1"/>
    <property type="molecule type" value="Genomic_DNA"/>
</dbReference>
<evidence type="ECO:0000256" key="1">
    <source>
        <dbReference type="SAM" id="MobiDB-lite"/>
    </source>
</evidence>
<evidence type="ECO:0000313" key="4">
    <source>
        <dbReference type="Proteomes" id="UP000186922"/>
    </source>
</evidence>
<gene>
    <name evidence="3" type="primary">RvY_00153-1</name>
    <name evidence="3" type="synonym">RvY_00153.1</name>
    <name evidence="3" type="ORF">RvY_00153</name>
</gene>
<sequence length="361" mass="39682">MATQPKCDAACNKGVSPFVTTNGMEGDGGDGTSITLYHPPSPTGDGGRSPSTRSVVVGDGGLLAGAINREIMVGLDLEGRQNTGEAFANSDGLLHLQEVQDSGLPTCVLTLSKEQSVDYLYGPLTVKELRVLQGANVKEVRLRGYMRMLLVRRYNRLTPGQVVRLHYNNEEYSGVVRWKCDLPENVYDIEPEWALVLIHLSSKYAGRGSNDGVIDKRRYFACRKNSAMLIPLTCVITGNGDSPPSLFGKSPTVDGIESSSEVNPRALEECLDCVDPSLLRALKKSYRHRHIPAEHLKRKRKELIKQTKARSGAQAVTRASYPVTFIPVPKELIQAYGMDRYQRNVARVQKVTGVCACSYDP</sequence>
<name>A0A1D1UBQ1_RAMVA</name>